<proteinExistence type="predicted"/>
<reference evidence="4" key="1">
    <citation type="journal article" date="2014" name="Proc. Natl. Acad. Sci. U.S.A.">
        <title>Extensive sampling of basidiomycete genomes demonstrates inadequacy of the white-rot/brown-rot paradigm for wood decay fungi.</title>
        <authorList>
            <person name="Riley R."/>
            <person name="Salamov A.A."/>
            <person name="Brown D.W."/>
            <person name="Nagy L.G."/>
            <person name="Floudas D."/>
            <person name="Held B.W."/>
            <person name="Levasseur A."/>
            <person name="Lombard V."/>
            <person name="Morin E."/>
            <person name="Otillar R."/>
            <person name="Lindquist E.A."/>
            <person name="Sun H."/>
            <person name="LaButti K.M."/>
            <person name="Schmutz J."/>
            <person name="Jabbour D."/>
            <person name="Luo H."/>
            <person name="Baker S.E."/>
            <person name="Pisabarro A.G."/>
            <person name="Walton J.D."/>
            <person name="Blanchette R.A."/>
            <person name="Henrissat B."/>
            <person name="Martin F."/>
            <person name="Cullen D."/>
            <person name="Hibbett D.S."/>
            <person name="Grigoriev I.V."/>
        </authorList>
    </citation>
    <scope>NUCLEOTIDE SEQUENCE [LARGE SCALE GENOMIC DNA]</scope>
    <source>
        <strain evidence="4">FD-172 SS1</strain>
    </source>
</reference>
<keyword evidence="4" id="KW-1185">Reference proteome</keyword>
<dbReference type="Pfam" id="PF17667">
    <property type="entry name" value="Pkinase_fungal"/>
    <property type="match status" value="1"/>
</dbReference>
<name>A0A067M451_BOTB1</name>
<evidence type="ECO:0000256" key="1">
    <source>
        <dbReference type="SAM" id="MobiDB-lite"/>
    </source>
</evidence>
<accession>A0A067M451</accession>
<protein>
    <recommendedName>
        <fullName evidence="2">Fungal-type protein kinase domain-containing protein</fullName>
    </recommendedName>
</protein>
<dbReference type="EMBL" id="KL198141">
    <property type="protein sequence ID" value="KDQ06321.1"/>
    <property type="molecule type" value="Genomic_DNA"/>
</dbReference>
<feature type="domain" description="Fungal-type protein kinase" evidence="2">
    <location>
        <begin position="161"/>
        <end position="324"/>
    </location>
</feature>
<evidence type="ECO:0000259" key="2">
    <source>
        <dbReference type="Pfam" id="PF17667"/>
    </source>
</evidence>
<evidence type="ECO:0000313" key="3">
    <source>
        <dbReference type="EMBL" id="KDQ06321.1"/>
    </source>
</evidence>
<gene>
    <name evidence="3" type="ORF">BOTBODRAFT_255214</name>
</gene>
<feature type="compositionally biased region" description="Low complexity" evidence="1">
    <location>
        <begin position="123"/>
        <end position="143"/>
    </location>
</feature>
<organism evidence="3 4">
    <name type="scientific">Botryobasidium botryosum (strain FD-172 SS1)</name>
    <dbReference type="NCBI Taxonomy" id="930990"/>
    <lineage>
        <taxon>Eukaryota</taxon>
        <taxon>Fungi</taxon>
        <taxon>Dikarya</taxon>
        <taxon>Basidiomycota</taxon>
        <taxon>Agaricomycotina</taxon>
        <taxon>Agaricomycetes</taxon>
        <taxon>Cantharellales</taxon>
        <taxon>Botryobasidiaceae</taxon>
        <taxon>Botryobasidium</taxon>
    </lineage>
</organism>
<evidence type="ECO:0000313" key="4">
    <source>
        <dbReference type="Proteomes" id="UP000027195"/>
    </source>
</evidence>
<dbReference type="HOGENOM" id="CLU_696368_0_0_1"/>
<feature type="region of interest" description="Disordered" evidence="1">
    <location>
        <begin position="115"/>
        <end position="164"/>
    </location>
</feature>
<dbReference type="AlphaFoldDB" id="A0A067M451"/>
<dbReference type="InParanoid" id="A0A067M451"/>
<dbReference type="Proteomes" id="UP000027195">
    <property type="component" value="Unassembled WGS sequence"/>
</dbReference>
<dbReference type="InterPro" id="IPR040976">
    <property type="entry name" value="Pkinase_fungal"/>
</dbReference>
<sequence length="396" mass="43212">MVEQFRELGNAYSQYQMYEPVEEIVNSILDFAYDPHNFGEVVKHTIRLRYVHGHDRLNGGPDGLLVSGAVAESFKQWNVLPQKGHQSPLDVGSAWSQSVVAFTFQPARFPGFKHTYTPDPRTSCPEQPSESSACSQESSGSAPAARSQPELVTKKPRSTRPGKQLCGYMTEMRSSLGNRAHLIGLTMNGESFSVSVADACGVITAAEVPYSLEKGGAIGDNLARIIIGLALSDPGTLGFDDRFGPPNGSDFTVPSTLNEWTYKVDDDISVTIEETMYVQWCPFGRGTAVYKVRDTQGEKRVLKIGRPYDCQLPEHILLAKASAALGDGAPIVYGHGSGELVSAGIRRMLAPYTPVPAEKDRRLQVLLMEVLLPLNKLSGPQYFDAWLDIVEAAEGT</sequence>